<keyword evidence="1" id="KW-0812">Transmembrane</keyword>
<dbReference type="Pfam" id="PF09527">
    <property type="entry name" value="ATPase_gene1"/>
    <property type="match status" value="1"/>
</dbReference>
<keyword evidence="1" id="KW-1133">Transmembrane helix</keyword>
<dbReference type="InterPro" id="IPR011744">
    <property type="entry name" value="ATPase_gene1"/>
</dbReference>
<keyword evidence="1" id="KW-0472">Membrane</keyword>
<dbReference type="EMBL" id="BARS01004640">
    <property type="protein sequence ID" value="GAF81357.1"/>
    <property type="molecule type" value="Genomic_DNA"/>
</dbReference>
<sequence length="79" mass="8971">RKIKGRLDRQRSPWFWAGMFGLVGWSVAVPAAIGVYLGIKLDQWYPGRLSWALTGVVVGMTIGCLNAWFWVTRESRSED</sequence>
<accession>X0SZJ3</accession>
<name>X0SZJ3_9ZZZZ</name>
<comment type="caution">
    <text evidence="2">The sequence shown here is derived from an EMBL/GenBank/DDBJ whole genome shotgun (WGS) entry which is preliminary data.</text>
</comment>
<feature type="transmembrane region" description="Helical" evidence="1">
    <location>
        <begin position="12"/>
        <end position="39"/>
    </location>
</feature>
<dbReference type="AlphaFoldDB" id="X0SZJ3"/>
<dbReference type="InterPro" id="IPR032820">
    <property type="entry name" value="ATPase_put"/>
</dbReference>
<evidence type="ECO:0000313" key="2">
    <source>
        <dbReference type="EMBL" id="GAF81357.1"/>
    </source>
</evidence>
<evidence type="ECO:0000256" key="1">
    <source>
        <dbReference type="SAM" id="Phobius"/>
    </source>
</evidence>
<reference evidence="2" key="1">
    <citation type="journal article" date="2014" name="Front. Microbiol.">
        <title>High frequency of phylogenetically diverse reductive dehalogenase-homologous genes in deep subseafloor sedimentary metagenomes.</title>
        <authorList>
            <person name="Kawai M."/>
            <person name="Futagami T."/>
            <person name="Toyoda A."/>
            <person name="Takaki Y."/>
            <person name="Nishi S."/>
            <person name="Hori S."/>
            <person name="Arai W."/>
            <person name="Tsubouchi T."/>
            <person name="Morono Y."/>
            <person name="Uchiyama I."/>
            <person name="Ito T."/>
            <person name="Fujiyama A."/>
            <person name="Inagaki F."/>
            <person name="Takami H."/>
        </authorList>
    </citation>
    <scope>NUCLEOTIDE SEQUENCE</scope>
    <source>
        <strain evidence="2">Expedition CK06-06</strain>
    </source>
</reference>
<dbReference type="NCBIfam" id="TIGR02230">
    <property type="entry name" value="ATPase_gene1"/>
    <property type="match status" value="1"/>
</dbReference>
<feature type="transmembrane region" description="Helical" evidence="1">
    <location>
        <begin position="51"/>
        <end position="71"/>
    </location>
</feature>
<organism evidence="2">
    <name type="scientific">marine sediment metagenome</name>
    <dbReference type="NCBI Taxonomy" id="412755"/>
    <lineage>
        <taxon>unclassified sequences</taxon>
        <taxon>metagenomes</taxon>
        <taxon>ecological metagenomes</taxon>
    </lineage>
</organism>
<proteinExistence type="predicted"/>
<gene>
    <name evidence="2" type="ORF">S01H1_09079</name>
</gene>
<feature type="non-terminal residue" evidence="2">
    <location>
        <position position="1"/>
    </location>
</feature>
<protein>
    <submittedName>
        <fullName evidence="2">Uncharacterized protein</fullName>
    </submittedName>
</protein>